<proteinExistence type="predicted"/>
<evidence type="ECO:0000256" key="1">
    <source>
        <dbReference type="SAM" id="MobiDB-lite"/>
    </source>
</evidence>
<dbReference type="Proteomes" id="UP000824998">
    <property type="component" value="Unassembled WGS sequence"/>
</dbReference>
<evidence type="ECO:0000313" key="3">
    <source>
        <dbReference type="Proteomes" id="UP000824998"/>
    </source>
</evidence>
<evidence type="ECO:0000313" key="2">
    <source>
        <dbReference type="EMBL" id="KAG9229234.1"/>
    </source>
</evidence>
<comment type="caution">
    <text evidence="2">The sequence shown here is derived from an EMBL/GenBank/DDBJ whole genome shotgun (WGS) entry which is preliminary data.</text>
</comment>
<protein>
    <submittedName>
        <fullName evidence="2">Uncharacterized protein</fullName>
    </submittedName>
</protein>
<reference evidence="2" key="1">
    <citation type="journal article" date="2021" name="IMA Fungus">
        <title>Genomic characterization of three marine fungi, including Emericellopsis atlantica sp. nov. with signatures of a generalist lifestyle and marine biomass degradation.</title>
        <authorList>
            <person name="Hagestad O.C."/>
            <person name="Hou L."/>
            <person name="Andersen J.H."/>
            <person name="Hansen E.H."/>
            <person name="Altermark B."/>
            <person name="Li C."/>
            <person name="Kuhnert E."/>
            <person name="Cox R.J."/>
            <person name="Crous P.W."/>
            <person name="Spatafora J.W."/>
            <person name="Lail K."/>
            <person name="Amirebrahimi M."/>
            <person name="Lipzen A."/>
            <person name="Pangilinan J."/>
            <person name="Andreopoulos W."/>
            <person name="Hayes R.D."/>
            <person name="Ng V."/>
            <person name="Grigoriev I.V."/>
            <person name="Jackson S.A."/>
            <person name="Sutton T.D.S."/>
            <person name="Dobson A.D.W."/>
            <person name="Rama T."/>
        </authorList>
    </citation>
    <scope>NUCLEOTIDE SEQUENCE</scope>
    <source>
        <strain evidence="2">TRa018bII</strain>
    </source>
</reference>
<organism evidence="2 3">
    <name type="scientific">Amylocarpus encephaloides</name>
    <dbReference type="NCBI Taxonomy" id="45428"/>
    <lineage>
        <taxon>Eukaryota</taxon>
        <taxon>Fungi</taxon>
        <taxon>Dikarya</taxon>
        <taxon>Ascomycota</taxon>
        <taxon>Pezizomycotina</taxon>
        <taxon>Leotiomycetes</taxon>
        <taxon>Helotiales</taxon>
        <taxon>Helotiales incertae sedis</taxon>
        <taxon>Amylocarpus</taxon>
    </lineage>
</organism>
<keyword evidence="3" id="KW-1185">Reference proteome</keyword>
<name>A0A9P7Y8Q6_9HELO</name>
<feature type="compositionally biased region" description="Polar residues" evidence="1">
    <location>
        <begin position="108"/>
        <end position="118"/>
    </location>
</feature>
<sequence length="253" mass="26895">MTVGQEPRNSFFWDYPSAGHSTIAHIGRDPLNSQVASCNIFIPPIVHGQPHVTRDTPFIAMPAITMPAISLPPRAPLEGGPYYITLTIAHESTTECTTVLLGAKTSDPPRSSTAPEGQSSSSPMLTSISTPGAIFVGDGGGDSGSGSYDSAPTALIVEHVGGRDMLSIVETVEMVEMVEMVATEVMGVMGEMVATEVMGEMVTTEMMGEMVEMVEMEYQVLEDRVALVGNIGEATRCQIPPRVPTCFSDNRGL</sequence>
<dbReference type="EMBL" id="MU251798">
    <property type="protein sequence ID" value="KAG9229234.1"/>
    <property type="molecule type" value="Genomic_DNA"/>
</dbReference>
<feature type="region of interest" description="Disordered" evidence="1">
    <location>
        <begin position="102"/>
        <end position="126"/>
    </location>
</feature>
<accession>A0A9P7Y8Q6</accession>
<gene>
    <name evidence="2" type="ORF">BJ875DRAFT_446151</name>
</gene>
<dbReference type="AlphaFoldDB" id="A0A9P7Y8Q6"/>